<gene>
    <name evidence="1" type="ORF">GZH47_07140</name>
</gene>
<dbReference type="AlphaFoldDB" id="A0A6C0NWZ1"/>
<dbReference type="Pfam" id="PF11007">
    <property type="entry name" value="CotJA"/>
    <property type="match status" value="1"/>
</dbReference>
<keyword evidence="2" id="KW-1185">Reference proteome</keyword>
<name>A0A6C0NWZ1_9BACL</name>
<evidence type="ECO:0000313" key="1">
    <source>
        <dbReference type="EMBL" id="QHW30651.1"/>
    </source>
</evidence>
<dbReference type="InterPro" id="IPR020256">
    <property type="entry name" value="Spore_coat_CotJA"/>
</dbReference>
<accession>A0A6C0NWZ1</accession>
<dbReference type="KEGG" id="prz:GZH47_07140"/>
<reference evidence="1 2" key="1">
    <citation type="submission" date="2020-02" db="EMBL/GenBank/DDBJ databases">
        <title>Paenibacillus sp. nov., isolated from rhizosphere soil of tomato.</title>
        <authorList>
            <person name="Weon H.-Y."/>
            <person name="Lee S.A."/>
        </authorList>
    </citation>
    <scope>NUCLEOTIDE SEQUENCE [LARGE SCALE GENOMIC DNA]</scope>
    <source>
        <strain evidence="1 2">14171R-81</strain>
    </source>
</reference>
<dbReference type="EMBL" id="CP048286">
    <property type="protein sequence ID" value="QHW30651.1"/>
    <property type="molecule type" value="Genomic_DNA"/>
</dbReference>
<dbReference type="Proteomes" id="UP000479114">
    <property type="component" value="Chromosome"/>
</dbReference>
<evidence type="ECO:0000313" key="2">
    <source>
        <dbReference type="Proteomes" id="UP000479114"/>
    </source>
</evidence>
<sequence>MYRSGIGRQRQYIRRRGTKLNAVKPTRDWYPFVGPFDPCPPKYVKTYYVPPNQYIPFQPMNLPQFSLADALKLGTLWPALYGPYESKCTPREAGSGE</sequence>
<proteinExistence type="predicted"/>
<organism evidence="1 2">
    <name type="scientific">Paenibacillus rhizovicinus</name>
    <dbReference type="NCBI Taxonomy" id="2704463"/>
    <lineage>
        <taxon>Bacteria</taxon>
        <taxon>Bacillati</taxon>
        <taxon>Bacillota</taxon>
        <taxon>Bacilli</taxon>
        <taxon>Bacillales</taxon>
        <taxon>Paenibacillaceae</taxon>
        <taxon>Paenibacillus</taxon>
    </lineage>
</organism>
<protein>
    <submittedName>
        <fullName evidence="1">Spore coat associated protein CotJA</fullName>
    </submittedName>
</protein>